<dbReference type="AlphaFoldDB" id="A0A0R3U741"/>
<gene>
    <name evidence="1" type="ORF">MCOS_LOCUS2633</name>
</gene>
<protein>
    <submittedName>
        <fullName evidence="3">NR LBD domain-containing protein</fullName>
    </submittedName>
</protein>
<dbReference type="OrthoDB" id="427924at2759"/>
<dbReference type="InterPro" id="IPR043502">
    <property type="entry name" value="DNA/RNA_pol_sf"/>
</dbReference>
<dbReference type="InterPro" id="IPR043128">
    <property type="entry name" value="Rev_trsase/Diguanyl_cyclase"/>
</dbReference>
<dbReference type="Gene3D" id="3.30.70.270">
    <property type="match status" value="1"/>
</dbReference>
<dbReference type="SUPFAM" id="SSF56672">
    <property type="entry name" value="DNA/RNA polymerases"/>
    <property type="match status" value="1"/>
</dbReference>
<reference evidence="1 2" key="2">
    <citation type="submission" date="2018-10" db="EMBL/GenBank/DDBJ databases">
        <authorList>
            <consortium name="Pathogen Informatics"/>
        </authorList>
    </citation>
    <scope>NUCLEOTIDE SEQUENCE [LARGE SCALE GENOMIC DNA]</scope>
</reference>
<proteinExistence type="predicted"/>
<dbReference type="EMBL" id="UXSR01000457">
    <property type="protein sequence ID" value="VDD76630.1"/>
    <property type="molecule type" value="Genomic_DNA"/>
</dbReference>
<name>A0A0R3U741_MESCO</name>
<keyword evidence="2" id="KW-1185">Reference proteome</keyword>
<dbReference type="Proteomes" id="UP000267029">
    <property type="component" value="Unassembled WGS sequence"/>
</dbReference>
<sequence length="113" mass="12790">MLADHQSSQAAPVSKPSIDVLTNSISEFFYDPENGETFVSCLHDELCKRIEEVLQRIHDNGLRLSQERCQFFLTSVKYLGFIIDGLAGIRTLKISALFNTYQLPKMFPHCAPP</sequence>
<evidence type="ECO:0000313" key="2">
    <source>
        <dbReference type="Proteomes" id="UP000267029"/>
    </source>
</evidence>
<evidence type="ECO:0000313" key="1">
    <source>
        <dbReference type="EMBL" id="VDD76630.1"/>
    </source>
</evidence>
<reference evidence="3" key="1">
    <citation type="submission" date="2017-02" db="UniProtKB">
        <authorList>
            <consortium name="WormBaseParasite"/>
        </authorList>
    </citation>
    <scope>IDENTIFICATION</scope>
</reference>
<organism evidence="3">
    <name type="scientific">Mesocestoides corti</name>
    <name type="common">Flatworm</name>
    <dbReference type="NCBI Taxonomy" id="53468"/>
    <lineage>
        <taxon>Eukaryota</taxon>
        <taxon>Metazoa</taxon>
        <taxon>Spiralia</taxon>
        <taxon>Lophotrochozoa</taxon>
        <taxon>Platyhelminthes</taxon>
        <taxon>Cestoda</taxon>
        <taxon>Eucestoda</taxon>
        <taxon>Cyclophyllidea</taxon>
        <taxon>Mesocestoididae</taxon>
        <taxon>Mesocestoides</taxon>
    </lineage>
</organism>
<accession>A0A0R3U741</accession>
<evidence type="ECO:0000313" key="3">
    <source>
        <dbReference type="WBParaSite" id="MCOS_0000263201-mRNA-1"/>
    </source>
</evidence>
<dbReference type="WBParaSite" id="MCOS_0000263201-mRNA-1">
    <property type="protein sequence ID" value="MCOS_0000263201-mRNA-1"/>
    <property type="gene ID" value="MCOS_0000263201"/>
</dbReference>